<dbReference type="EMBL" id="JABEZV010000007">
    <property type="protein sequence ID" value="MBA0715767.1"/>
    <property type="molecule type" value="Genomic_DNA"/>
</dbReference>
<dbReference type="AlphaFoldDB" id="A0A7J8ZVD0"/>
<gene>
    <name evidence="1" type="ORF">Golax_014653</name>
</gene>
<sequence length="192" mass="21713">MMDSAIDIGRSTKKVKRRTDKSLDLNDLVVNEKEIRVDGVGTQLVSWKEKFMGSASIGANMHETLDADIFNGSTLSVKPVGLDQIAWDARRGQFVSLVAFIDLGKSLVSKVQIDGKFQRMEYEGVEYELSEIRINRCKADSVIAKLGFENSFRVEAMGFTKGIWLLWNDDIIVDILKVHTLFIHMRIWVDGN</sequence>
<organism evidence="1 2">
    <name type="scientific">Gossypium laxum</name>
    <dbReference type="NCBI Taxonomy" id="34288"/>
    <lineage>
        <taxon>Eukaryota</taxon>
        <taxon>Viridiplantae</taxon>
        <taxon>Streptophyta</taxon>
        <taxon>Embryophyta</taxon>
        <taxon>Tracheophyta</taxon>
        <taxon>Spermatophyta</taxon>
        <taxon>Magnoliopsida</taxon>
        <taxon>eudicotyledons</taxon>
        <taxon>Gunneridae</taxon>
        <taxon>Pentapetalae</taxon>
        <taxon>rosids</taxon>
        <taxon>malvids</taxon>
        <taxon>Malvales</taxon>
        <taxon>Malvaceae</taxon>
        <taxon>Malvoideae</taxon>
        <taxon>Gossypium</taxon>
    </lineage>
</organism>
<name>A0A7J8ZVD0_9ROSI</name>
<accession>A0A7J8ZVD0</accession>
<keyword evidence="2" id="KW-1185">Reference proteome</keyword>
<proteinExistence type="predicted"/>
<evidence type="ECO:0000313" key="1">
    <source>
        <dbReference type="EMBL" id="MBA0715767.1"/>
    </source>
</evidence>
<comment type="caution">
    <text evidence="1">The sequence shown here is derived from an EMBL/GenBank/DDBJ whole genome shotgun (WGS) entry which is preliminary data.</text>
</comment>
<evidence type="ECO:0000313" key="2">
    <source>
        <dbReference type="Proteomes" id="UP000593574"/>
    </source>
</evidence>
<protein>
    <submittedName>
        <fullName evidence="1">Uncharacterized protein</fullName>
    </submittedName>
</protein>
<dbReference type="Proteomes" id="UP000593574">
    <property type="component" value="Unassembled WGS sequence"/>
</dbReference>
<reference evidence="1 2" key="1">
    <citation type="journal article" date="2019" name="Genome Biol. Evol.">
        <title>Insights into the evolution of the New World diploid cottons (Gossypium, subgenus Houzingenia) based on genome sequencing.</title>
        <authorList>
            <person name="Grover C.E."/>
            <person name="Arick M.A. 2nd"/>
            <person name="Thrash A."/>
            <person name="Conover J.L."/>
            <person name="Sanders W.S."/>
            <person name="Peterson D.G."/>
            <person name="Frelichowski J.E."/>
            <person name="Scheffler J.A."/>
            <person name="Scheffler B.E."/>
            <person name="Wendel J.F."/>
        </authorList>
    </citation>
    <scope>NUCLEOTIDE SEQUENCE [LARGE SCALE GENOMIC DNA]</scope>
    <source>
        <strain evidence="1">4</strain>
        <tissue evidence="1">Leaf</tissue>
    </source>
</reference>